<proteinExistence type="predicted"/>
<reference evidence="2" key="1">
    <citation type="submission" date="2025-08" db="UniProtKB">
        <authorList>
            <consortium name="Ensembl"/>
        </authorList>
    </citation>
    <scope>IDENTIFICATION</scope>
</reference>
<accession>A0A8D0GH56</accession>
<dbReference type="Ensembl" id="ENSSPUT00000009203.1">
    <property type="protein sequence ID" value="ENSSPUP00000008629.1"/>
    <property type="gene ID" value="ENSSPUG00000006708.1"/>
</dbReference>
<keyword evidence="3" id="KW-1185">Reference proteome</keyword>
<name>A0A8D0GH56_SPHPU</name>
<dbReference type="GeneTree" id="ENSGT00940000153251"/>
<dbReference type="InterPro" id="IPR042481">
    <property type="entry name" value="CCDC57"/>
</dbReference>
<dbReference type="PANTHER" id="PTHR46725:SF1">
    <property type="entry name" value="COILED-COIL DOMAIN-CONTAINING PROTEIN 57"/>
    <property type="match status" value="1"/>
</dbReference>
<dbReference type="GO" id="GO:0007020">
    <property type="term" value="P:microtubule nucleation"/>
    <property type="evidence" value="ECO:0007669"/>
    <property type="project" value="TreeGrafter"/>
</dbReference>
<evidence type="ECO:0000313" key="3">
    <source>
        <dbReference type="Proteomes" id="UP000694392"/>
    </source>
</evidence>
<dbReference type="GO" id="GO:0034451">
    <property type="term" value="C:centriolar satellite"/>
    <property type="evidence" value="ECO:0007669"/>
    <property type="project" value="TreeGrafter"/>
</dbReference>
<feature type="coiled-coil region" evidence="1">
    <location>
        <begin position="97"/>
        <end position="131"/>
    </location>
</feature>
<dbReference type="GO" id="GO:0045931">
    <property type="term" value="P:positive regulation of mitotic cell cycle"/>
    <property type="evidence" value="ECO:0007669"/>
    <property type="project" value="TreeGrafter"/>
</dbReference>
<dbReference type="GO" id="GO:0005814">
    <property type="term" value="C:centriole"/>
    <property type="evidence" value="ECO:0007669"/>
    <property type="project" value="TreeGrafter"/>
</dbReference>
<dbReference type="AlphaFoldDB" id="A0A8D0GH56"/>
<dbReference type="GO" id="GO:0005876">
    <property type="term" value="C:spindle microtubule"/>
    <property type="evidence" value="ECO:0007669"/>
    <property type="project" value="TreeGrafter"/>
</dbReference>
<evidence type="ECO:0000256" key="1">
    <source>
        <dbReference type="SAM" id="Coils"/>
    </source>
</evidence>
<keyword evidence="1" id="KW-0175">Coiled coil</keyword>
<dbReference type="GO" id="GO:0060271">
    <property type="term" value="P:cilium assembly"/>
    <property type="evidence" value="ECO:0007669"/>
    <property type="project" value="TreeGrafter"/>
</dbReference>
<sequence length="141" mass="16713">MKKREHEFRRQADEMSNLVLSHELKVKLLTKELENLKNAGMKTAELLKMAETTNLKLKEEIICKDWELKDLAAVKHARYEMLDHFVREKDAVLASVKDAHAEQIQKLENQIRELQRGHKALEMELRKAEWRHTDCLREKEA</sequence>
<protein>
    <submittedName>
        <fullName evidence="2">Uncharacterized protein</fullName>
    </submittedName>
</protein>
<reference evidence="2" key="2">
    <citation type="submission" date="2025-09" db="UniProtKB">
        <authorList>
            <consortium name="Ensembl"/>
        </authorList>
    </citation>
    <scope>IDENTIFICATION</scope>
</reference>
<dbReference type="Proteomes" id="UP000694392">
    <property type="component" value="Unplaced"/>
</dbReference>
<dbReference type="GO" id="GO:0007099">
    <property type="term" value="P:centriole replication"/>
    <property type="evidence" value="ECO:0007669"/>
    <property type="project" value="TreeGrafter"/>
</dbReference>
<organism evidence="2 3">
    <name type="scientific">Sphenodon punctatus</name>
    <name type="common">Tuatara</name>
    <name type="synonym">Hatteria punctata</name>
    <dbReference type="NCBI Taxonomy" id="8508"/>
    <lineage>
        <taxon>Eukaryota</taxon>
        <taxon>Metazoa</taxon>
        <taxon>Chordata</taxon>
        <taxon>Craniata</taxon>
        <taxon>Vertebrata</taxon>
        <taxon>Euteleostomi</taxon>
        <taxon>Lepidosauria</taxon>
        <taxon>Sphenodontia</taxon>
        <taxon>Sphenodontidae</taxon>
        <taxon>Sphenodon</taxon>
    </lineage>
</organism>
<dbReference type="PANTHER" id="PTHR46725">
    <property type="entry name" value="COILED-COIL DOMAIN-CONTAINING PROTEIN 57"/>
    <property type="match status" value="1"/>
</dbReference>
<evidence type="ECO:0000313" key="2">
    <source>
        <dbReference type="Ensembl" id="ENSSPUP00000008629.1"/>
    </source>
</evidence>